<dbReference type="EMBL" id="FODV01000012">
    <property type="protein sequence ID" value="SEP06618.1"/>
    <property type="molecule type" value="Genomic_DNA"/>
</dbReference>
<evidence type="ECO:0000313" key="4">
    <source>
        <dbReference type="Proteomes" id="UP000199126"/>
    </source>
</evidence>
<keyword evidence="4" id="KW-1185">Reference proteome</keyword>
<organism evidence="3 4">
    <name type="scientific">Halogranum amylolyticum</name>
    <dbReference type="NCBI Taxonomy" id="660520"/>
    <lineage>
        <taxon>Archaea</taxon>
        <taxon>Methanobacteriati</taxon>
        <taxon>Methanobacteriota</taxon>
        <taxon>Stenosarchaea group</taxon>
        <taxon>Halobacteria</taxon>
        <taxon>Halobacteriales</taxon>
        <taxon>Haloferacaceae</taxon>
    </lineage>
</organism>
<dbReference type="PANTHER" id="PTHR46268:SF6">
    <property type="entry name" value="UNIVERSAL STRESS PROTEIN UP12"/>
    <property type="match status" value="1"/>
</dbReference>
<sequence length="139" mass="14573">MTAILLATDSSTYAKAAARRAIDLAAERGQPLYVLAVVDSRKFDEPALSTEELATIEAEDHGHQSVGAVVELATAAGVDVDYDIRHGVPHETILQCASQLGADCIVVGAHGEHENHLGGVGRQVADEADCEVVVVDTTD</sequence>
<comment type="similarity">
    <text evidence="1">Belongs to the universal stress protein A family.</text>
</comment>
<dbReference type="InterPro" id="IPR014729">
    <property type="entry name" value="Rossmann-like_a/b/a_fold"/>
</dbReference>
<evidence type="ECO:0000256" key="1">
    <source>
        <dbReference type="ARBA" id="ARBA00008791"/>
    </source>
</evidence>
<evidence type="ECO:0000259" key="2">
    <source>
        <dbReference type="Pfam" id="PF00582"/>
    </source>
</evidence>
<reference evidence="4" key="1">
    <citation type="submission" date="2016-10" db="EMBL/GenBank/DDBJ databases">
        <authorList>
            <person name="Varghese N."/>
            <person name="Submissions S."/>
        </authorList>
    </citation>
    <scope>NUCLEOTIDE SEQUENCE [LARGE SCALE GENOMIC DNA]</scope>
    <source>
        <strain evidence="4">CGMCC 1.10121</strain>
    </source>
</reference>
<gene>
    <name evidence="3" type="ORF">SAMN04487948_112117</name>
</gene>
<name>A0A1H8UVM2_9EURY</name>
<proteinExistence type="inferred from homology"/>
<dbReference type="CDD" id="cd00293">
    <property type="entry name" value="USP-like"/>
    <property type="match status" value="1"/>
</dbReference>
<evidence type="ECO:0000313" key="3">
    <source>
        <dbReference type="EMBL" id="SEP06618.1"/>
    </source>
</evidence>
<protein>
    <submittedName>
        <fullName evidence="3">Nucleotide-binding universal stress protein, UspA family</fullName>
    </submittedName>
</protein>
<dbReference type="AlphaFoldDB" id="A0A1H8UVM2"/>
<dbReference type="InterPro" id="IPR006016">
    <property type="entry name" value="UspA"/>
</dbReference>
<feature type="domain" description="UspA" evidence="2">
    <location>
        <begin position="3"/>
        <end position="135"/>
    </location>
</feature>
<dbReference type="Proteomes" id="UP000199126">
    <property type="component" value="Unassembled WGS sequence"/>
</dbReference>
<dbReference type="RefSeq" id="WP_089826526.1">
    <property type="nucleotide sequence ID" value="NZ_FODV01000012.1"/>
</dbReference>
<dbReference type="SUPFAM" id="SSF52402">
    <property type="entry name" value="Adenine nucleotide alpha hydrolases-like"/>
    <property type="match status" value="1"/>
</dbReference>
<dbReference type="Gene3D" id="3.40.50.620">
    <property type="entry name" value="HUPs"/>
    <property type="match status" value="1"/>
</dbReference>
<dbReference type="Pfam" id="PF00582">
    <property type="entry name" value="Usp"/>
    <property type="match status" value="1"/>
</dbReference>
<dbReference type="PANTHER" id="PTHR46268">
    <property type="entry name" value="STRESS RESPONSE PROTEIN NHAX"/>
    <property type="match status" value="1"/>
</dbReference>
<dbReference type="OrthoDB" id="105697at2157"/>
<accession>A0A1H8UVM2</accession>